<proteinExistence type="predicted"/>
<evidence type="ECO:0000256" key="1">
    <source>
        <dbReference type="SAM" id="MobiDB-lite"/>
    </source>
</evidence>
<feature type="region of interest" description="Disordered" evidence="1">
    <location>
        <begin position="356"/>
        <end position="375"/>
    </location>
</feature>
<protein>
    <recommendedName>
        <fullName evidence="2">Myb/SANT-like domain-containing protein</fullName>
    </recommendedName>
</protein>
<organism evidence="3 4">
    <name type="scientific">Paspalum notatum var. saurae</name>
    <dbReference type="NCBI Taxonomy" id="547442"/>
    <lineage>
        <taxon>Eukaryota</taxon>
        <taxon>Viridiplantae</taxon>
        <taxon>Streptophyta</taxon>
        <taxon>Embryophyta</taxon>
        <taxon>Tracheophyta</taxon>
        <taxon>Spermatophyta</taxon>
        <taxon>Magnoliopsida</taxon>
        <taxon>Liliopsida</taxon>
        <taxon>Poales</taxon>
        <taxon>Poaceae</taxon>
        <taxon>PACMAD clade</taxon>
        <taxon>Panicoideae</taxon>
        <taxon>Andropogonodae</taxon>
        <taxon>Paspaleae</taxon>
        <taxon>Paspalinae</taxon>
        <taxon>Paspalum</taxon>
    </lineage>
</organism>
<accession>A0AAQ3X3M6</accession>
<feature type="region of interest" description="Disordered" evidence="1">
    <location>
        <begin position="320"/>
        <end position="342"/>
    </location>
</feature>
<dbReference type="EMBL" id="CP144751">
    <property type="protein sequence ID" value="WVZ84688.1"/>
    <property type="molecule type" value="Genomic_DNA"/>
</dbReference>
<evidence type="ECO:0000259" key="2">
    <source>
        <dbReference type="Pfam" id="PF12776"/>
    </source>
</evidence>
<keyword evidence="4" id="KW-1185">Reference proteome</keyword>
<evidence type="ECO:0000313" key="4">
    <source>
        <dbReference type="Proteomes" id="UP001341281"/>
    </source>
</evidence>
<feature type="domain" description="Myb/SANT-like" evidence="2">
    <location>
        <begin position="153"/>
        <end position="247"/>
    </location>
</feature>
<dbReference type="PANTHER" id="PTHR47851:SF8">
    <property type="entry name" value="NO APICAL MERISTEM-ASSOCIATED C-TERMINAL DOMAIN-CONTAINING PROTEIN"/>
    <property type="match status" value="1"/>
</dbReference>
<dbReference type="InterPro" id="IPR024752">
    <property type="entry name" value="Myb/SANT-like_dom"/>
</dbReference>
<name>A0AAQ3X3M6_PASNO</name>
<sequence length="375" mass="40723">MGRGQFAAGFPAGAATLGRGQLPAAGHQSASRPTGAVHAGRAQFAGTLHHDAALEAAYGDGVYGLGGSGTASYGHAVYGHGTNVEDGDVEAAVQYFREGDDGYIPPDATDDQYYSLDMNGDTSRQNANATVVNGLTSQRSAKNPVDSQGDMDWSVPEHVSIVCSLFAEQVEKGNRPNTHLNAIGYAEVSSRFFQMTGIELTKTQLKNKWENLKGDLTAWRKLMRRQIGTGWDHLRQTIEMDPEWWRKIKAMSEIPGCAKFKKGPLRNEADLTKMFDKITNDESDHWNPMTGNPIIPESQEPIINLEDDFVDAECEIPNDLTSPGSDVVKEVSPSFGNGKKRPRVVLGKPARKIKTSNATVRGGGPVMAHYGPRHT</sequence>
<dbReference type="AlphaFoldDB" id="A0AAQ3X3M6"/>
<gene>
    <name evidence="3" type="ORF">U9M48_031687</name>
</gene>
<dbReference type="Pfam" id="PF12776">
    <property type="entry name" value="Myb_DNA-bind_3"/>
    <property type="match status" value="1"/>
</dbReference>
<feature type="region of interest" description="Disordered" evidence="1">
    <location>
        <begin position="19"/>
        <end position="38"/>
    </location>
</feature>
<evidence type="ECO:0000313" key="3">
    <source>
        <dbReference type="EMBL" id="WVZ84688.1"/>
    </source>
</evidence>
<dbReference type="Proteomes" id="UP001341281">
    <property type="component" value="Chromosome 07"/>
</dbReference>
<reference evidence="3 4" key="1">
    <citation type="submission" date="2024-02" db="EMBL/GenBank/DDBJ databases">
        <title>High-quality chromosome-scale genome assembly of Pensacola bahiagrass (Paspalum notatum Flugge var. saurae).</title>
        <authorList>
            <person name="Vega J.M."/>
            <person name="Podio M."/>
            <person name="Orjuela J."/>
            <person name="Siena L.A."/>
            <person name="Pessino S.C."/>
            <person name="Combes M.C."/>
            <person name="Mariac C."/>
            <person name="Albertini E."/>
            <person name="Pupilli F."/>
            <person name="Ortiz J.P.A."/>
            <person name="Leblanc O."/>
        </authorList>
    </citation>
    <scope>NUCLEOTIDE SEQUENCE [LARGE SCALE GENOMIC DNA]</scope>
    <source>
        <strain evidence="3">R1</strain>
        <tissue evidence="3">Leaf</tissue>
    </source>
</reference>
<dbReference type="PANTHER" id="PTHR47851">
    <property type="entry name" value="OS06G0588700 PROTEIN-RELATED"/>
    <property type="match status" value="1"/>
</dbReference>